<gene>
    <name evidence="2" type="ORF">U1T56_22805</name>
</gene>
<evidence type="ECO:0000313" key="3">
    <source>
        <dbReference type="Proteomes" id="UP001375743"/>
    </source>
</evidence>
<evidence type="ECO:0000256" key="1">
    <source>
        <dbReference type="SAM" id="MobiDB-lite"/>
    </source>
</evidence>
<dbReference type="RefSeq" id="WP_418161843.1">
    <property type="nucleotide sequence ID" value="NZ_JBBLZC010000040.1"/>
</dbReference>
<organism evidence="2 3">
    <name type="scientific">Benzoatithermus flavus</name>
    <dbReference type="NCBI Taxonomy" id="3108223"/>
    <lineage>
        <taxon>Bacteria</taxon>
        <taxon>Pseudomonadati</taxon>
        <taxon>Pseudomonadota</taxon>
        <taxon>Alphaproteobacteria</taxon>
        <taxon>Geminicoccales</taxon>
        <taxon>Geminicoccaceae</taxon>
        <taxon>Benzoatithermus</taxon>
    </lineage>
</organism>
<comment type="caution">
    <text evidence="2">The sequence shown here is derived from an EMBL/GenBank/DDBJ whole genome shotgun (WGS) entry which is preliminary data.</text>
</comment>
<feature type="region of interest" description="Disordered" evidence="1">
    <location>
        <begin position="297"/>
        <end position="317"/>
    </location>
</feature>
<dbReference type="InterPro" id="IPR018777">
    <property type="entry name" value="Replication_initiator_prot_A"/>
</dbReference>
<name>A0ABU8XYK8_9PROT</name>
<accession>A0ABU8XYK8</accession>
<proteinExistence type="predicted"/>
<dbReference type="InterPro" id="IPR036388">
    <property type="entry name" value="WH-like_DNA-bd_sf"/>
</dbReference>
<protein>
    <submittedName>
        <fullName evidence="2">Replication initiator protein A</fullName>
    </submittedName>
</protein>
<dbReference type="Proteomes" id="UP001375743">
    <property type="component" value="Unassembled WGS sequence"/>
</dbReference>
<evidence type="ECO:0000313" key="2">
    <source>
        <dbReference type="EMBL" id="MEK0085996.1"/>
    </source>
</evidence>
<keyword evidence="3" id="KW-1185">Reference proteome</keyword>
<reference evidence="2 3" key="1">
    <citation type="submission" date="2024-01" db="EMBL/GenBank/DDBJ databases">
        <title>Multi-omics insights into the function and evolution of sodium benzoate biodegradation pathways in Benzoatithermus flavus gen. nov., sp. nov. from hot spring.</title>
        <authorList>
            <person name="Hu C.-J."/>
            <person name="Li W.-J."/>
        </authorList>
    </citation>
    <scope>NUCLEOTIDE SEQUENCE [LARGE SCALE GENOMIC DNA]</scope>
    <source>
        <strain evidence="2 3">SYSU G07066</strain>
    </source>
</reference>
<dbReference type="Gene3D" id="1.10.10.10">
    <property type="entry name" value="Winged helix-like DNA-binding domain superfamily/Winged helix DNA-binding domain"/>
    <property type="match status" value="1"/>
</dbReference>
<dbReference type="EMBL" id="JBBLZC010000040">
    <property type="protein sequence ID" value="MEK0085996.1"/>
    <property type="molecule type" value="Genomic_DNA"/>
</dbReference>
<dbReference type="Pfam" id="PF10134">
    <property type="entry name" value="RPA"/>
    <property type="match status" value="1"/>
</dbReference>
<sequence>MPSRTVSRPGRRRAGAARRSKLAGTQVDLFLESLINAPLKDDRALMEFPFFSLQKQPRMEPLVYDDGKVKIEVRPGPKGIATIWDKDLLIYVASLINERLERGMAVERTVTLSAHDYLKLTGRNTSKHDYQRLLEALFRLRSTSIVTTLEAGGEREWTTFGWIDNARVLEREIRTGSRAGEKIMAAVEVTLNQWMFRAIVKDRRVLTINPAYFQLSMGLERRLYELARKHLGQQERWAIALPRLAEKCGSLRELKGFKHDLSKAIERDAIPDYRARLAVPEEALPRERLERTMVEFTARPAPAAPDQGAALPRGGEA</sequence>